<dbReference type="Pfam" id="PF00732">
    <property type="entry name" value="GMC_oxred_N"/>
    <property type="match status" value="1"/>
</dbReference>
<dbReference type="SUPFAM" id="SSF54373">
    <property type="entry name" value="FAD-linked reductases, C-terminal domain"/>
    <property type="match status" value="1"/>
</dbReference>
<dbReference type="PANTHER" id="PTHR11552">
    <property type="entry name" value="GLUCOSE-METHANOL-CHOLINE GMC OXIDOREDUCTASE"/>
    <property type="match status" value="1"/>
</dbReference>
<keyword evidence="2" id="KW-0285">Flavoprotein</keyword>
<keyword evidence="2" id="KW-0274">FAD</keyword>
<organism evidence="4 5">
    <name type="scientific">Byssochlamys spectabilis</name>
    <name type="common">Paecilomyces variotii</name>
    <dbReference type="NCBI Taxonomy" id="264951"/>
    <lineage>
        <taxon>Eukaryota</taxon>
        <taxon>Fungi</taxon>
        <taxon>Dikarya</taxon>
        <taxon>Ascomycota</taxon>
        <taxon>Pezizomycotina</taxon>
        <taxon>Eurotiomycetes</taxon>
        <taxon>Eurotiomycetidae</taxon>
        <taxon>Eurotiales</taxon>
        <taxon>Thermoascaceae</taxon>
        <taxon>Paecilomyces</taxon>
    </lineage>
</organism>
<feature type="domain" description="Glucose-methanol-choline oxidoreductase N-terminal" evidence="3">
    <location>
        <begin position="289"/>
        <end position="303"/>
    </location>
</feature>
<reference evidence="4 5" key="1">
    <citation type="journal article" date="2018" name="Front. Microbiol.">
        <title>Genomic and genetic insights into a cosmopolitan fungus, Paecilomyces variotii (Eurotiales).</title>
        <authorList>
            <person name="Urquhart A.S."/>
            <person name="Mondo S.J."/>
            <person name="Makela M.R."/>
            <person name="Hane J.K."/>
            <person name="Wiebenga A."/>
            <person name="He G."/>
            <person name="Mihaltcheva S."/>
            <person name="Pangilinan J."/>
            <person name="Lipzen A."/>
            <person name="Barry K."/>
            <person name="de Vries R.P."/>
            <person name="Grigoriev I.V."/>
            <person name="Idnurm A."/>
        </authorList>
    </citation>
    <scope>NUCLEOTIDE SEQUENCE [LARGE SCALE GENOMIC DNA]</scope>
    <source>
        <strain evidence="4 5">CBS 101075</strain>
    </source>
</reference>
<dbReference type="InterPro" id="IPR007867">
    <property type="entry name" value="GMC_OxRtase_C"/>
</dbReference>
<evidence type="ECO:0000313" key="4">
    <source>
        <dbReference type="EMBL" id="RWQ91420.1"/>
    </source>
</evidence>
<dbReference type="Gene3D" id="3.50.50.60">
    <property type="entry name" value="FAD/NAD(P)-binding domain"/>
    <property type="match status" value="1"/>
</dbReference>
<dbReference type="InterPro" id="IPR000172">
    <property type="entry name" value="GMC_OxRdtase_N"/>
</dbReference>
<dbReference type="GO" id="GO:0050660">
    <property type="term" value="F:flavin adenine dinucleotide binding"/>
    <property type="evidence" value="ECO:0007669"/>
    <property type="project" value="InterPro"/>
</dbReference>
<dbReference type="EMBL" id="RCNU01000021">
    <property type="protein sequence ID" value="RWQ91420.1"/>
    <property type="molecule type" value="Genomic_DNA"/>
</dbReference>
<protein>
    <recommendedName>
        <fullName evidence="3">Glucose-methanol-choline oxidoreductase N-terminal domain-containing protein</fullName>
    </recommendedName>
</protein>
<comment type="cofactor">
    <cofactor evidence="2">
        <name>FAD</name>
        <dbReference type="ChEBI" id="CHEBI:57692"/>
    </cofactor>
</comment>
<evidence type="ECO:0000256" key="2">
    <source>
        <dbReference type="PIRSR" id="PIRSR000137-2"/>
    </source>
</evidence>
<dbReference type="Proteomes" id="UP000283841">
    <property type="component" value="Unassembled WGS sequence"/>
</dbReference>
<dbReference type="Gene3D" id="3.30.560.10">
    <property type="entry name" value="Glucose Oxidase, domain 3"/>
    <property type="match status" value="1"/>
</dbReference>
<dbReference type="GO" id="GO:0016614">
    <property type="term" value="F:oxidoreductase activity, acting on CH-OH group of donors"/>
    <property type="evidence" value="ECO:0007669"/>
    <property type="project" value="InterPro"/>
</dbReference>
<dbReference type="InterPro" id="IPR012132">
    <property type="entry name" value="GMC_OxRdtase"/>
</dbReference>
<dbReference type="AlphaFoldDB" id="A0A443HHW7"/>
<dbReference type="STRING" id="264951.A0A443HHW7"/>
<sequence length="621" mass="68043">MARDTSSVDGLDSQSFDFVVVGGGTAGLVIANRLTEDPSVKVLVLEAGSNRVDDPRISVPGLAASTYWDPDFDWRITSPPQEGLNGRQIAETKGRTLGGSSAINLGMVIYPSKRDVDAWEELGNPGWNWDALSQYLRKSETFTAPNPAIREQLSLDYIEETLQGGNGPIQISFGDGPFPTFMAAWPKVFENLNHKLTGDPISGVAKGAFCNPATIDPKNRTRSHAGVAYYNEEVAKRPNLRVVTDATVERVVLKKNVDGTVSATGVEFTAKDGVRRTASAATEVILSAGTIKTPHLLELSGIGGSELLKKHDIEVIVDNPNVGENLQEHGFVPFSWEIAEGQQSGEALRIPEVAQAAMDAWQQHSGAGPLGLCPLASAFMTLPELQDGEMKGLVKRYLEDYQYPSFPGQEVQYRVLRKILEDETEPSGQYTLAPFQLTPEKGPTPKDVFGMLEPECFVSIVSVLNRPFSRGHVHLTSKDPYDLPLFDPKFFSHPLDLEIHARHTKWLDTLASTEPMVSLIKSGGRRLHSDKPVIDLDTARQLTRDRLVPHYHLVGTTAMMPREQGGVVDDRLKVYGTKNLRVVDAGIIPLIPRGNIQAIVFAVAERGADIIKEDLKKKSVE</sequence>
<evidence type="ECO:0000313" key="5">
    <source>
        <dbReference type="Proteomes" id="UP000283841"/>
    </source>
</evidence>
<evidence type="ECO:0000259" key="3">
    <source>
        <dbReference type="PROSITE" id="PS00624"/>
    </source>
</evidence>
<dbReference type="Pfam" id="PF05199">
    <property type="entry name" value="GMC_oxred_C"/>
    <property type="match status" value="1"/>
</dbReference>
<comment type="caution">
    <text evidence="4">The sequence shown here is derived from an EMBL/GenBank/DDBJ whole genome shotgun (WGS) entry which is preliminary data.</text>
</comment>
<comment type="similarity">
    <text evidence="1">Belongs to the GMC oxidoreductase family.</text>
</comment>
<feature type="binding site" evidence="2">
    <location>
        <position position="248"/>
    </location>
    <ligand>
        <name>FAD</name>
        <dbReference type="ChEBI" id="CHEBI:57692"/>
    </ligand>
</feature>
<name>A0A443HHW7_BYSSP</name>
<proteinExistence type="inferred from homology"/>
<evidence type="ECO:0000256" key="1">
    <source>
        <dbReference type="ARBA" id="ARBA00010790"/>
    </source>
</evidence>
<keyword evidence="5" id="KW-1185">Reference proteome</keyword>
<dbReference type="RefSeq" id="XP_028481065.1">
    <property type="nucleotide sequence ID" value="XM_028625960.1"/>
</dbReference>
<dbReference type="PIRSF" id="PIRSF000137">
    <property type="entry name" value="Alcohol_oxidase"/>
    <property type="match status" value="1"/>
</dbReference>
<dbReference type="PROSITE" id="PS00624">
    <property type="entry name" value="GMC_OXRED_2"/>
    <property type="match status" value="1"/>
</dbReference>
<dbReference type="GeneID" id="39595237"/>
<dbReference type="SUPFAM" id="SSF51905">
    <property type="entry name" value="FAD/NAD(P)-binding domain"/>
    <property type="match status" value="1"/>
</dbReference>
<accession>A0A443HHW7</accession>
<dbReference type="VEuPathDB" id="FungiDB:C8Q69DRAFT_189601"/>
<dbReference type="InterPro" id="IPR036188">
    <property type="entry name" value="FAD/NAD-bd_sf"/>
</dbReference>
<dbReference type="PANTHER" id="PTHR11552:SF210">
    <property type="entry name" value="GLUCOSE-METHANOL-CHOLINE OXIDOREDUCTASE N-TERMINAL DOMAIN-CONTAINING PROTEIN-RELATED"/>
    <property type="match status" value="1"/>
</dbReference>
<gene>
    <name evidence="4" type="ORF">C8Q69DRAFT_189601</name>
</gene>